<dbReference type="PANTHER" id="PTHR10953:SF3">
    <property type="entry name" value="UBIQUITIN-LIKE MODIFIER-ACTIVATING ENZYME ATG7"/>
    <property type="match status" value="1"/>
</dbReference>
<dbReference type="GO" id="GO:0000422">
    <property type="term" value="P:autophagy of mitochondrion"/>
    <property type="evidence" value="ECO:0007669"/>
    <property type="project" value="TreeGrafter"/>
</dbReference>
<evidence type="ECO:0000256" key="5">
    <source>
        <dbReference type="ARBA" id="ARBA00022490"/>
    </source>
</evidence>
<evidence type="ECO:0000256" key="1">
    <source>
        <dbReference type="ARBA" id="ARBA00010931"/>
    </source>
</evidence>
<dbReference type="Gene3D" id="3.40.140.70">
    <property type="entry name" value="Ubiquitin-like modifier-activating enzyme ATG7 N-terminal domain"/>
    <property type="match status" value="1"/>
</dbReference>
<dbReference type="AlphaFoldDB" id="A0A8S1H6A0"/>
<evidence type="ECO:0000256" key="6">
    <source>
        <dbReference type="ARBA" id="ARBA00022786"/>
    </source>
</evidence>
<keyword evidence="6 10" id="KW-0833">Ubl conjugation pathway</keyword>
<dbReference type="GO" id="GO:0019779">
    <property type="term" value="F:Atg8 activating enzyme activity"/>
    <property type="evidence" value="ECO:0007669"/>
    <property type="project" value="TreeGrafter"/>
</dbReference>
<feature type="active site" description="Glycyl thioester intermediate" evidence="9">
    <location>
        <position position="516"/>
    </location>
</feature>
<comment type="similarity">
    <text evidence="1 10">Belongs to the ATG7 family.</text>
</comment>
<evidence type="ECO:0000313" key="13">
    <source>
        <dbReference type="EMBL" id="CAD6191229.1"/>
    </source>
</evidence>
<dbReference type="InterPro" id="IPR042523">
    <property type="entry name" value="Atg7_N_2"/>
</dbReference>
<sequence length="647" mass="71979">MPAAFVPFATFCDTTFWNEVNKKKLNEWMLDETPKDIYAGFSIYDTVGAECRISLSYESLGEHSSSSYKGQLSLWNTLEAFKKLDRTSMIKIYGRKIWNSIKSGEWLNDVRTLFYFSFTAFADLKKFKYVYWSCYPAICYPPDIEHNSLVLDDPKPLLDYHFSTGEVVFILAGDSCGKLSRLSEFSSSDQVSLVIADPSPVESTCGWPVRNLLAAISVYRPDWSTVQLISLRGSSKCFSHIFSWRQVETPAECPAVVGWERNVQGKLQPYSVDLSTQFDPKKLMEQSVDLNLSLIKWRLVPDIKLERMLQLKALILGAGTLGCNLARGLMAWGVKKITFVDNSTVSYSNPVRQSLSEFGDACEGRGKAETAAAALKRIFPSIDAQAVRLTIPMPGHTLADSECENLKKDIDLIESLVEQHDVVFLALDSREARWLPTIIANKHRKIAISVGLGFDTYVVIRHGIGNYSPSSSSPANEATEISANMLVPYSQLSCYFCSDVTAPGNSTNDRTLDQQCTVSRPGLSMVASGVAIELLSSVLQYENPLEAPSNICEADESSSLLGATPHQVRGFIFKFQQITPCVRRFERCVACGTAVSEAYAAEGWKFVREVMNSPSHLERITGLDQLQNSVDNVQIDFSEDSDSLMSL</sequence>
<dbReference type="InterPro" id="IPR032197">
    <property type="entry name" value="Atg7_N"/>
</dbReference>
<keyword evidence="4 10" id="KW-0813">Transport</keyword>
<evidence type="ECO:0000256" key="3">
    <source>
        <dbReference type="ARBA" id="ARBA00017647"/>
    </source>
</evidence>
<dbReference type="PANTHER" id="PTHR10953">
    <property type="entry name" value="UBIQUITIN-ACTIVATING ENZYME E1"/>
    <property type="match status" value="1"/>
</dbReference>
<keyword evidence="8 10" id="KW-0072">Autophagy</keyword>
<dbReference type="GO" id="GO:0000407">
    <property type="term" value="C:phagophore assembly site"/>
    <property type="evidence" value="ECO:0007669"/>
    <property type="project" value="UniProtKB-SubCell"/>
</dbReference>
<dbReference type="Gene3D" id="3.40.140.100">
    <property type="entry name" value="Ubiquitin-like modifier-activating enzyme ATG7 C-terminal domain"/>
    <property type="match status" value="1"/>
</dbReference>
<dbReference type="InterPro" id="IPR045886">
    <property type="entry name" value="ThiF/MoeB/HesA"/>
</dbReference>
<dbReference type="GO" id="GO:0019778">
    <property type="term" value="F:Atg12 activating enzyme activity"/>
    <property type="evidence" value="ECO:0007669"/>
    <property type="project" value="TreeGrafter"/>
</dbReference>
<keyword evidence="7 10" id="KW-0653">Protein transport</keyword>
<dbReference type="GO" id="GO:0006995">
    <property type="term" value="P:cellular response to nitrogen starvation"/>
    <property type="evidence" value="ECO:0007669"/>
    <property type="project" value="TreeGrafter"/>
</dbReference>
<dbReference type="GO" id="GO:0015031">
    <property type="term" value="P:protein transport"/>
    <property type="evidence" value="ECO:0007669"/>
    <property type="project" value="UniProtKB-UniRule"/>
</dbReference>
<evidence type="ECO:0000256" key="7">
    <source>
        <dbReference type="ARBA" id="ARBA00022927"/>
    </source>
</evidence>
<dbReference type="FunFam" id="3.40.50.720:FF:000395">
    <property type="entry name" value="ubiquitin-like modifier-activating enzyme ATG7"/>
    <property type="match status" value="1"/>
</dbReference>
<dbReference type="EMBL" id="CAJGYM010000020">
    <property type="protein sequence ID" value="CAD6191229.1"/>
    <property type="molecule type" value="Genomic_DNA"/>
</dbReference>
<dbReference type="GO" id="GO:0032446">
    <property type="term" value="P:protein modification by small protein conjugation"/>
    <property type="evidence" value="ECO:0007669"/>
    <property type="project" value="TreeGrafter"/>
</dbReference>
<evidence type="ECO:0000256" key="8">
    <source>
        <dbReference type="ARBA" id="ARBA00023006"/>
    </source>
</evidence>
<evidence type="ECO:0000256" key="2">
    <source>
        <dbReference type="ARBA" id="ARBA00011738"/>
    </source>
</evidence>
<comment type="subcellular location">
    <subcellularLocation>
        <location evidence="10">Cytoplasm</location>
    </subcellularLocation>
    <subcellularLocation>
        <location evidence="10">Preautophagosomal structure</location>
    </subcellularLocation>
</comment>
<keyword evidence="5 10" id="KW-0963">Cytoplasm</keyword>
<dbReference type="Pfam" id="PF00899">
    <property type="entry name" value="ThiF"/>
    <property type="match status" value="1"/>
</dbReference>
<dbReference type="Proteomes" id="UP000835052">
    <property type="component" value="Unassembled WGS sequence"/>
</dbReference>
<dbReference type="GO" id="GO:0034727">
    <property type="term" value="P:piecemeal microautophagy of the nucleus"/>
    <property type="evidence" value="ECO:0007669"/>
    <property type="project" value="TreeGrafter"/>
</dbReference>
<dbReference type="Pfam" id="PF16420">
    <property type="entry name" value="ATG7_N"/>
    <property type="match status" value="1"/>
</dbReference>
<keyword evidence="14" id="KW-1185">Reference proteome</keyword>
<dbReference type="GO" id="GO:0000045">
    <property type="term" value="P:autophagosome assembly"/>
    <property type="evidence" value="ECO:0007669"/>
    <property type="project" value="TreeGrafter"/>
</dbReference>
<feature type="domain" description="THIF-type NAD/FAD binding fold" evidence="11">
    <location>
        <begin position="295"/>
        <end position="544"/>
    </location>
</feature>
<comment type="function">
    <text evidence="10">E1-like activating enzyme involved in the 2 ubiquitin-like systems required for autophagy.</text>
</comment>
<dbReference type="OrthoDB" id="338614at2759"/>
<dbReference type="SUPFAM" id="SSF69572">
    <property type="entry name" value="Activating enzymes of the ubiquitin-like proteins"/>
    <property type="match status" value="1"/>
</dbReference>
<gene>
    <name evidence="13" type="ORF">CAUJ_LOCUS7148</name>
</gene>
<reference evidence="13" key="1">
    <citation type="submission" date="2020-10" db="EMBL/GenBank/DDBJ databases">
        <authorList>
            <person name="Kikuchi T."/>
        </authorList>
    </citation>
    <scope>NUCLEOTIDE SEQUENCE</scope>
    <source>
        <strain evidence="13">NKZ352</strain>
    </source>
</reference>
<dbReference type="InterPro" id="IPR035985">
    <property type="entry name" value="Ubiquitin-activating_enz"/>
</dbReference>
<dbReference type="Gene3D" id="3.40.50.720">
    <property type="entry name" value="NAD(P)-binding Rossmann-like Domain"/>
    <property type="match status" value="1"/>
</dbReference>
<dbReference type="InterPro" id="IPR042522">
    <property type="entry name" value="Atg7_N_1"/>
</dbReference>
<evidence type="ECO:0000256" key="9">
    <source>
        <dbReference type="PIRSR" id="PIRSR606285-1"/>
    </source>
</evidence>
<protein>
    <recommendedName>
        <fullName evidence="3 10">Ubiquitin-like modifier-activating enzyme ATG7</fullName>
    </recommendedName>
    <alternativeName>
        <fullName evidence="10">Autophagy-related protein 7</fullName>
    </alternativeName>
</protein>
<dbReference type="NCBIfam" id="TIGR01381">
    <property type="entry name" value="E1_like_apg7"/>
    <property type="match status" value="1"/>
</dbReference>
<organism evidence="13 14">
    <name type="scientific">Caenorhabditis auriculariae</name>
    <dbReference type="NCBI Taxonomy" id="2777116"/>
    <lineage>
        <taxon>Eukaryota</taxon>
        <taxon>Metazoa</taxon>
        <taxon>Ecdysozoa</taxon>
        <taxon>Nematoda</taxon>
        <taxon>Chromadorea</taxon>
        <taxon>Rhabditida</taxon>
        <taxon>Rhabditina</taxon>
        <taxon>Rhabditomorpha</taxon>
        <taxon>Rhabditoidea</taxon>
        <taxon>Rhabditidae</taxon>
        <taxon>Peloderinae</taxon>
        <taxon>Caenorhabditis</taxon>
    </lineage>
</organism>
<comment type="subunit">
    <text evidence="2 10">Homodimer.</text>
</comment>
<evidence type="ECO:0000256" key="4">
    <source>
        <dbReference type="ARBA" id="ARBA00022448"/>
    </source>
</evidence>
<accession>A0A8S1H6A0</accession>
<feature type="domain" description="Ubiquitin-like modifier-activating enzyme Atg7 N-terminal" evidence="12">
    <location>
        <begin position="4"/>
        <end position="276"/>
    </location>
</feature>
<dbReference type="InterPro" id="IPR000594">
    <property type="entry name" value="ThiF_NAD_FAD-bd"/>
</dbReference>
<evidence type="ECO:0000259" key="11">
    <source>
        <dbReference type="Pfam" id="PF00899"/>
    </source>
</evidence>
<evidence type="ECO:0000313" key="14">
    <source>
        <dbReference type="Proteomes" id="UP000835052"/>
    </source>
</evidence>
<evidence type="ECO:0000256" key="10">
    <source>
        <dbReference type="RuleBase" id="RU366022"/>
    </source>
</evidence>
<comment type="caution">
    <text evidence="13">The sequence shown here is derived from an EMBL/GenBank/DDBJ whole genome shotgun (WGS) entry which is preliminary data.</text>
</comment>
<evidence type="ECO:0000259" key="12">
    <source>
        <dbReference type="Pfam" id="PF16420"/>
    </source>
</evidence>
<dbReference type="InterPro" id="IPR006285">
    <property type="entry name" value="Atg7"/>
</dbReference>
<name>A0A8S1H6A0_9PELO</name>
<proteinExistence type="inferred from homology"/>